<dbReference type="Pfam" id="PF05362">
    <property type="entry name" value="Lon_C"/>
    <property type="match status" value="1"/>
</dbReference>
<dbReference type="Proteomes" id="UP000245283">
    <property type="component" value="Unassembled WGS sequence"/>
</dbReference>
<dbReference type="GO" id="GO:0006508">
    <property type="term" value="P:proteolysis"/>
    <property type="evidence" value="ECO:0007669"/>
    <property type="project" value="InterPro"/>
</dbReference>
<dbReference type="AlphaFoldDB" id="A0A2V1K423"/>
<evidence type="ECO:0000256" key="1">
    <source>
        <dbReference type="SAM" id="Phobius"/>
    </source>
</evidence>
<dbReference type="GO" id="GO:0004176">
    <property type="term" value="F:ATP-dependent peptidase activity"/>
    <property type="evidence" value="ECO:0007669"/>
    <property type="project" value="InterPro"/>
</dbReference>
<dbReference type="InterPro" id="IPR036034">
    <property type="entry name" value="PDZ_sf"/>
</dbReference>
<feature type="domain" description="Lon proteolytic" evidence="2">
    <location>
        <begin position="252"/>
        <end position="324"/>
    </location>
</feature>
<sequence length="373" mass="38207">MRHDGTVLKQRRLYISGGIFGLAACVSLVLPGSFMIEQAGPALDVTGDVDGVQLLDISGTDTYSSDTQLYMTTVSAFGNADYGVSGAQALLALGSAEQQLIPVRAMYAKEESASDVDERNAAMMTSSQDSGTVAGLEAAGMEVPMTLVVAGTDEASGAADKLAENDVLTSIEVDGTTTEITTFSDLSAVLRDAPAGTDVTVGFTRDGTAKEATFATQAYETDNTGWDQPGSRLGVYLTPSDLEFPVDVTYGVENIGGPSAGTMFALAIYDDLTEGSLGGDSKIAGTGTMSFAGEVGAIGGVQHKMVGAASEGAEYFLSPATNCAETVGYEPAGMEVFSIRTLQDAIDATEAIGAGDTSSLTTCAQVAADSPEN</sequence>
<dbReference type="GO" id="GO:0030163">
    <property type="term" value="P:protein catabolic process"/>
    <property type="evidence" value="ECO:0007669"/>
    <property type="project" value="InterPro"/>
</dbReference>
<reference evidence="4" key="1">
    <citation type="submission" date="2018-05" db="EMBL/GenBank/DDBJ databases">
        <authorList>
            <person name="Li Y."/>
        </authorList>
    </citation>
    <scope>NUCLEOTIDE SEQUENCE [LARGE SCALE GENOMIC DNA]</scope>
    <source>
        <strain evidence="4">sk1b4</strain>
    </source>
</reference>
<organism evidence="3 4">
    <name type="scientific">Ancrocorticia populi</name>
    <dbReference type="NCBI Taxonomy" id="2175228"/>
    <lineage>
        <taxon>Bacteria</taxon>
        <taxon>Bacillati</taxon>
        <taxon>Actinomycetota</taxon>
        <taxon>Actinomycetes</taxon>
        <taxon>Actinomycetales</taxon>
        <taxon>Actinomycetaceae</taxon>
        <taxon>Ancrocorticia</taxon>
    </lineage>
</organism>
<accession>A0A2V1K423</accession>
<dbReference type="GO" id="GO:0004252">
    <property type="term" value="F:serine-type endopeptidase activity"/>
    <property type="evidence" value="ECO:0007669"/>
    <property type="project" value="InterPro"/>
</dbReference>
<evidence type="ECO:0000259" key="2">
    <source>
        <dbReference type="Pfam" id="PF05362"/>
    </source>
</evidence>
<evidence type="ECO:0000313" key="4">
    <source>
        <dbReference type="Proteomes" id="UP000245283"/>
    </source>
</evidence>
<feature type="transmembrane region" description="Helical" evidence="1">
    <location>
        <begin position="12"/>
        <end position="36"/>
    </location>
</feature>
<dbReference type="SUPFAM" id="SSF54211">
    <property type="entry name" value="Ribosomal protein S5 domain 2-like"/>
    <property type="match status" value="1"/>
</dbReference>
<dbReference type="InterPro" id="IPR020568">
    <property type="entry name" value="Ribosomal_Su5_D2-typ_SF"/>
</dbReference>
<gene>
    <name evidence="3" type="ORF">DD236_11905</name>
</gene>
<keyword evidence="1" id="KW-1133">Transmembrane helix</keyword>
<keyword evidence="1" id="KW-0472">Membrane</keyword>
<dbReference type="InterPro" id="IPR027065">
    <property type="entry name" value="Lon_Prtase"/>
</dbReference>
<keyword evidence="4" id="KW-1185">Reference proteome</keyword>
<dbReference type="Gene3D" id="3.30.230.10">
    <property type="match status" value="1"/>
</dbReference>
<dbReference type="GO" id="GO:0005524">
    <property type="term" value="F:ATP binding"/>
    <property type="evidence" value="ECO:0007669"/>
    <property type="project" value="InterPro"/>
</dbReference>
<dbReference type="EMBL" id="QETB01000008">
    <property type="protein sequence ID" value="PWF24399.1"/>
    <property type="molecule type" value="Genomic_DNA"/>
</dbReference>
<name>A0A2V1K423_9ACTO</name>
<protein>
    <submittedName>
        <fullName evidence="3">Pdz/dhr/glgf protein</fullName>
    </submittedName>
</protein>
<dbReference type="SUPFAM" id="SSF50156">
    <property type="entry name" value="PDZ domain-like"/>
    <property type="match status" value="1"/>
</dbReference>
<comment type="caution">
    <text evidence="3">The sequence shown here is derived from an EMBL/GenBank/DDBJ whole genome shotgun (WGS) entry which is preliminary data.</text>
</comment>
<dbReference type="OrthoDB" id="2356897at2"/>
<dbReference type="Gene3D" id="2.30.42.10">
    <property type="match status" value="1"/>
</dbReference>
<evidence type="ECO:0000313" key="3">
    <source>
        <dbReference type="EMBL" id="PWF24399.1"/>
    </source>
</evidence>
<dbReference type="PANTHER" id="PTHR10046">
    <property type="entry name" value="ATP DEPENDENT LON PROTEASE FAMILY MEMBER"/>
    <property type="match status" value="1"/>
</dbReference>
<proteinExistence type="predicted"/>
<dbReference type="InterPro" id="IPR008269">
    <property type="entry name" value="Lon_proteolytic"/>
</dbReference>
<keyword evidence="1" id="KW-0812">Transmembrane</keyword>
<dbReference type="PROSITE" id="PS51257">
    <property type="entry name" value="PROKAR_LIPOPROTEIN"/>
    <property type="match status" value="1"/>
</dbReference>
<dbReference type="InterPro" id="IPR014721">
    <property type="entry name" value="Ribsml_uS5_D2-typ_fold_subgr"/>
</dbReference>